<accession>A0A7G2EZS4</accession>
<name>A0A7G2EZS4_ARATH</name>
<feature type="chain" id="PRO_5028808842" evidence="1">
    <location>
        <begin position="30"/>
        <end position="92"/>
    </location>
</feature>
<reference evidence="2 3" key="1">
    <citation type="submission" date="2020-09" db="EMBL/GenBank/DDBJ databases">
        <authorList>
            <person name="Ashkenazy H."/>
        </authorList>
    </citation>
    <scope>NUCLEOTIDE SEQUENCE [LARGE SCALE GENOMIC DNA]</scope>
    <source>
        <strain evidence="3">cv. Cdm-0</strain>
    </source>
</reference>
<keyword evidence="1" id="KW-0732">Signal</keyword>
<protein>
    <submittedName>
        <fullName evidence="2">(thale cress) hypothetical protein</fullName>
    </submittedName>
</protein>
<evidence type="ECO:0000313" key="3">
    <source>
        <dbReference type="Proteomes" id="UP000516314"/>
    </source>
</evidence>
<dbReference type="AlphaFoldDB" id="A0A7G2EZS4"/>
<evidence type="ECO:0000313" key="2">
    <source>
        <dbReference type="EMBL" id="CAD5328700.1"/>
    </source>
</evidence>
<feature type="signal peptide" evidence="1">
    <location>
        <begin position="1"/>
        <end position="29"/>
    </location>
</feature>
<proteinExistence type="predicted"/>
<sequence>MGSLRLSTVAIGVVVCLSILLISPTEVDGRQVCDYDKGECNSYEKSSTCIEPCKQLDSKFIGGRCIPVGGITGMGLCVCCRDVQSGAEKESM</sequence>
<dbReference type="Proteomes" id="UP000516314">
    <property type="component" value="Chromosome 4"/>
</dbReference>
<gene>
    <name evidence="2" type="ORF">AT9943_LOCUS16333</name>
</gene>
<evidence type="ECO:0000256" key="1">
    <source>
        <dbReference type="SAM" id="SignalP"/>
    </source>
</evidence>
<dbReference type="EMBL" id="LR881469">
    <property type="protein sequence ID" value="CAD5328700.1"/>
    <property type="molecule type" value="Genomic_DNA"/>
</dbReference>
<organism evidence="2 3">
    <name type="scientific">Arabidopsis thaliana</name>
    <name type="common">Mouse-ear cress</name>
    <dbReference type="NCBI Taxonomy" id="3702"/>
    <lineage>
        <taxon>Eukaryota</taxon>
        <taxon>Viridiplantae</taxon>
        <taxon>Streptophyta</taxon>
        <taxon>Embryophyta</taxon>
        <taxon>Tracheophyta</taxon>
        <taxon>Spermatophyta</taxon>
        <taxon>Magnoliopsida</taxon>
        <taxon>eudicotyledons</taxon>
        <taxon>Gunneridae</taxon>
        <taxon>Pentapetalae</taxon>
        <taxon>rosids</taxon>
        <taxon>malvids</taxon>
        <taxon>Brassicales</taxon>
        <taxon>Brassicaceae</taxon>
        <taxon>Camelineae</taxon>
        <taxon>Arabidopsis</taxon>
    </lineage>
</organism>